<evidence type="ECO:0000256" key="1">
    <source>
        <dbReference type="ARBA" id="ARBA00000971"/>
    </source>
</evidence>
<dbReference type="RefSeq" id="WP_012375005.1">
    <property type="nucleotide sequence ID" value="NC_010571.1"/>
</dbReference>
<dbReference type="InterPro" id="IPR001179">
    <property type="entry name" value="PPIase_FKBP_dom"/>
</dbReference>
<dbReference type="GO" id="GO:0003755">
    <property type="term" value="F:peptidyl-prolyl cis-trans isomerase activity"/>
    <property type="evidence" value="ECO:0007669"/>
    <property type="project" value="UniProtKB-UniRule"/>
</dbReference>
<dbReference type="Gene3D" id="3.10.50.40">
    <property type="match status" value="1"/>
</dbReference>
<gene>
    <name evidence="8" type="ordered locus">Oter_2185</name>
</gene>
<accession>B1ZNU8</accession>
<dbReference type="Pfam" id="PF00254">
    <property type="entry name" value="FKBP_C"/>
    <property type="match status" value="1"/>
</dbReference>
<feature type="domain" description="PPIase FKBP-type" evidence="7">
    <location>
        <begin position="91"/>
        <end position="176"/>
    </location>
</feature>
<dbReference type="EMBL" id="CP001032">
    <property type="protein sequence ID" value="ACB75468.1"/>
    <property type="molecule type" value="Genomic_DNA"/>
</dbReference>
<dbReference type="HOGENOM" id="CLU_013615_7_2_0"/>
<dbReference type="PANTHER" id="PTHR43811">
    <property type="entry name" value="FKBP-TYPE PEPTIDYL-PROLYL CIS-TRANS ISOMERASE FKPA"/>
    <property type="match status" value="1"/>
</dbReference>
<evidence type="ECO:0000313" key="8">
    <source>
        <dbReference type="EMBL" id="ACB75468.1"/>
    </source>
</evidence>
<comment type="similarity">
    <text evidence="2 6">Belongs to the FKBP-type PPIase family.</text>
</comment>
<evidence type="ECO:0000259" key="7">
    <source>
        <dbReference type="PROSITE" id="PS50059"/>
    </source>
</evidence>
<dbReference type="EC" id="5.2.1.8" evidence="6"/>
<reference evidence="8 9" key="1">
    <citation type="journal article" date="2011" name="J. Bacteriol.">
        <title>Genome sequence of the verrucomicrobium Opitutus terrae PB90-1, an abundant inhabitant of rice paddy soil ecosystems.</title>
        <authorList>
            <person name="van Passel M.W."/>
            <person name="Kant R."/>
            <person name="Palva A."/>
            <person name="Copeland A."/>
            <person name="Lucas S."/>
            <person name="Lapidus A."/>
            <person name="Glavina del Rio T."/>
            <person name="Pitluck S."/>
            <person name="Goltsman E."/>
            <person name="Clum A."/>
            <person name="Sun H."/>
            <person name="Schmutz J."/>
            <person name="Larimer F.W."/>
            <person name="Land M.L."/>
            <person name="Hauser L."/>
            <person name="Kyrpides N."/>
            <person name="Mikhailova N."/>
            <person name="Richardson P.P."/>
            <person name="Janssen P.H."/>
            <person name="de Vos W.M."/>
            <person name="Smidt H."/>
        </authorList>
    </citation>
    <scope>NUCLEOTIDE SEQUENCE [LARGE SCALE GENOMIC DNA]</scope>
    <source>
        <strain evidence="9">DSM 11246 / JCM 15787 / PB90-1</strain>
    </source>
</reference>
<dbReference type="SUPFAM" id="SSF54534">
    <property type="entry name" value="FKBP-like"/>
    <property type="match status" value="1"/>
</dbReference>
<dbReference type="eggNOG" id="COG0545">
    <property type="taxonomic scope" value="Bacteria"/>
</dbReference>
<dbReference type="OrthoDB" id="9814548at2"/>
<dbReference type="KEGG" id="ote:Oter_2185"/>
<dbReference type="Proteomes" id="UP000007013">
    <property type="component" value="Chromosome"/>
</dbReference>
<dbReference type="AlphaFoldDB" id="B1ZNU8"/>
<evidence type="ECO:0000256" key="3">
    <source>
        <dbReference type="ARBA" id="ARBA00023110"/>
    </source>
</evidence>
<protein>
    <recommendedName>
        <fullName evidence="6">Peptidyl-prolyl cis-trans isomerase</fullName>
        <ecNumber evidence="6">5.2.1.8</ecNumber>
    </recommendedName>
</protein>
<proteinExistence type="inferred from homology"/>
<keyword evidence="3 5" id="KW-0697">Rotamase</keyword>
<evidence type="ECO:0000256" key="5">
    <source>
        <dbReference type="PROSITE-ProRule" id="PRU00277"/>
    </source>
</evidence>
<sequence length="177" mass="18675">MNAWGSRATSTAGGLGVMKPRLIFVSLVTMLAIAGCDRNESQPPPAVDDLALERRVQAFGQTATAADIAWRSSGLGIRIITPGEGSAPKMTDVVRVHYTGRLKDGTVFDDSRARGKPQDFVVNRLITGWAAAMSSLQPGGRAEIFIPPKLGYGGMKVAGVPPNSGLIFDVELLAVNP</sequence>
<comment type="catalytic activity">
    <reaction evidence="1 5 6">
        <text>[protein]-peptidylproline (omega=180) = [protein]-peptidylproline (omega=0)</text>
        <dbReference type="Rhea" id="RHEA:16237"/>
        <dbReference type="Rhea" id="RHEA-COMP:10747"/>
        <dbReference type="Rhea" id="RHEA-COMP:10748"/>
        <dbReference type="ChEBI" id="CHEBI:83833"/>
        <dbReference type="ChEBI" id="CHEBI:83834"/>
        <dbReference type="EC" id="5.2.1.8"/>
    </reaction>
</comment>
<dbReference type="PANTHER" id="PTHR43811:SF19">
    <property type="entry name" value="39 KDA FK506-BINDING NUCLEAR PROTEIN"/>
    <property type="match status" value="1"/>
</dbReference>
<keyword evidence="4 5" id="KW-0413">Isomerase</keyword>
<organism evidence="8 9">
    <name type="scientific">Opitutus terrae (strain DSM 11246 / JCM 15787 / PB90-1)</name>
    <dbReference type="NCBI Taxonomy" id="452637"/>
    <lineage>
        <taxon>Bacteria</taxon>
        <taxon>Pseudomonadati</taxon>
        <taxon>Verrucomicrobiota</taxon>
        <taxon>Opitutia</taxon>
        <taxon>Opitutales</taxon>
        <taxon>Opitutaceae</taxon>
        <taxon>Opitutus</taxon>
    </lineage>
</organism>
<evidence type="ECO:0000256" key="6">
    <source>
        <dbReference type="RuleBase" id="RU003915"/>
    </source>
</evidence>
<dbReference type="InterPro" id="IPR046357">
    <property type="entry name" value="PPIase_dom_sf"/>
</dbReference>
<name>B1ZNU8_OPITP</name>
<dbReference type="STRING" id="452637.Oter_2185"/>
<dbReference type="PROSITE" id="PS50059">
    <property type="entry name" value="FKBP_PPIASE"/>
    <property type="match status" value="1"/>
</dbReference>
<evidence type="ECO:0000313" key="9">
    <source>
        <dbReference type="Proteomes" id="UP000007013"/>
    </source>
</evidence>
<evidence type="ECO:0000256" key="2">
    <source>
        <dbReference type="ARBA" id="ARBA00006577"/>
    </source>
</evidence>
<keyword evidence="9" id="KW-1185">Reference proteome</keyword>
<evidence type="ECO:0000256" key="4">
    <source>
        <dbReference type="ARBA" id="ARBA00023235"/>
    </source>
</evidence>